<evidence type="ECO:0000313" key="2">
    <source>
        <dbReference type="EMBL" id="CAI2361578.1"/>
    </source>
</evidence>
<protein>
    <submittedName>
        <fullName evidence="2">Uncharacterized protein</fullName>
    </submittedName>
</protein>
<gene>
    <name evidence="2" type="ORF">ECRASSUSDP1_LOCUS2889</name>
</gene>
<evidence type="ECO:0000256" key="1">
    <source>
        <dbReference type="SAM" id="Phobius"/>
    </source>
</evidence>
<keyword evidence="3" id="KW-1185">Reference proteome</keyword>
<reference evidence="2" key="1">
    <citation type="submission" date="2023-07" db="EMBL/GenBank/DDBJ databases">
        <authorList>
            <consortium name="AG Swart"/>
            <person name="Singh M."/>
            <person name="Singh A."/>
            <person name="Seah K."/>
            <person name="Emmerich C."/>
        </authorList>
    </citation>
    <scope>NUCLEOTIDE SEQUENCE</scope>
    <source>
        <strain evidence="2">DP1</strain>
    </source>
</reference>
<keyword evidence="1" id="KW-0472">Membrane</keyword>
<dbReference type="EMBL" id="CAMPGE010002767">
    <property type="protein sequence ID" value="CAI2361578.1"/>
    <property type="molecule type" value="Genomic_DNA"/>
</dbReference>
<name>A0AAD1U456_EUPCR</name>
<proteinExistence type="predicted"/>
<dbReference type="Proteomes" id="UP001295684">
    <property type="component" value="Unassembled WGS sequence"/>
</dbReference>
<sequence length="209" mass="24386">MLDLQKRLTTKQNPIDLNLRIIKDFIRYYHKTKGKFSLILKCSIGIVQMIGASLGRSIMIRMFIHLSIFKVLYGCERRYHCLKISKVLLYALFLRTSIIVLLNICNDETALNCVALSFSIRIFLKMIEKTIKPNERDNNKQFNAIFNYETKVCWLFLSAKLILVGKLKVAIFDSNIDVDYQHSIDEDTVLHQTIKATKSKWVLTLYLMI</sequence>
<feature type="transmembrane region" description="Helical" evidence="1">
    <location>
        <begin position="36"/>
        <end position="52"/>
    </location>
</feature>
<organism evidence="2 3">
    <name type="scientific">Euplotes crassus</name>
    <dbReference type="NCBI Taxonomy" id="5936"/>
    <lineage>
        <taxon>Eukaryota</taxon>
        <taxon>Sar</taxon>
        <taxon>Alveolata</taxon>
        <taxon>Ciliophora</taxon>
        <taxon>Intramacronucleata</taxon>
        <taxon>Spirotrichea</taxon>
        <taxon>Hypotrichia</taxon>
        <taxon>Euplotida</taxon>
        <taxon>Euplotidae</taxon>
        <taxon>Moneuplotes</taxon>
    </lineage>
</organism>
<comment type="caution">
    <text evidence="2">The sequence shown here is derived from an EMBL/GenBank/DDBJ whole genome shotgun (WGS) entry which is preliminary data.</text>
</comment>
<evidence type="ECO:0000313" key="3">
    <source>
        <dbReference type="Proteomes" id="UP001295684"/>
    </source>
</evidence>
<dbReference type="AlphaFoldDB" id="A0AAD1U456"/>
<keyword evidence="1" id="KW-1133">Transmembrane helix</keyword>
<keyword evidence="1" id="KW-0812">Transmembrane</keyword>
<accession>A0AAD1U456</accession>